<reference evidence="6 7" key="1">
    <citation type="submission" date="2019-03" db="EMBL/GenBank/DDBJ databases">
        <title>Genomic Encyclopedia of Type Strains, Phase IV (KMG-IV): sequencing the most valuable type-strain genomes for metagenomic binning, comparative biology and taxonomic classification.</title>
        <authorList>
            <person name="Goeker M."/>
        </authorList>
    </citation>
    <scope>NUCLEOTIDE SEQUENCE [LARGE SCALE GENOMIC DNA]</scope>
    <source>
        <strain evidence="6 7">DSM 26377</strain>
    </source>
</reference>
<dbReference type="Gene3D" id="3.50.50.60">
    <property type="entry name" value="FAD/NAD(P)-binding domain"/>
    <property type="match status" value="2"/>
</dbReference>
<organism evidence="6 7">
    <name type="scientific">Panacagrimonas perspica</name>
    <dbReference type="NCBI Taxonomy" id="381431"/>
    <lineage>
        <taxon>Bacteria</taxon>
        <taxon>Pseudomonadati</taxon>
        <taxon>Pseudomonadota</taxon>
        <taxon>Gammaproteobacteria</taxon>
        <taxon>Nevskiales</taxon>
        <taxon>Nevskiaceae</taxon>
        <taxon>Panacagrimonas</taxon>
    </lineage>
</organism>
<evidence type="ECO:0000256" key="1">
    <source>
        <dbReference type="ARBA" id="ARBA00022630"/>
    </source>
</evidence>
<dbReference type="PANTHER" id="PTHR43755:SF1">
    <property type="entry name" value="FAD-DEPENDENT PYRIDINE NUCLEOTIDE-DISULPHIDE OXIDOREDUCTASE"/>
    <property type="match status" value="1"/>
</dbReference>
<dbReference type="AlphaFoldDB" id="A0A4R7NZH8"/>
<dbReference type="Gene3D" id="3.90.760.10">
    <property type="entry name" value="Flavocytochrome c sulphide dehydrogenase, flavin-binding domain"/>
    <property type="match status" value="1"/>
</dbReference>
<dbReference type="SUPFAM" id="SSF51905">
    <property type="entry name" value="FAD/NAD(P)-binding domain"/>
    <property type="match status" value="2"/>
</dbReference>
<dbReference type="SUPFAM" id="SSF55424">
    <property type="entry name" value="FAD/NAD-linked reductases, dimerisation (C-terminal) domain"/>
    <property type="match status" value="1"/>
</dbReference>
<sequence length="426" mass="45844">MTPPDRRRRALLLAGLSVAGLPLAAWALKPVRERPRLIIVGGGFGGAACARQLRYLMPAADITLVEPRAQFFTGPSTNAALASVCAEGDIVRGPAALEALGIRWIREAATALDPVARRLRLASGTVLDADRVVLSPGVAMRWDRIAGLDATTSERMPHAWLGDAQVSRLRERIESLRDGATIAISAPANPYRCPPGPYERASLLAWRLSARRLKRCKILLLDAKDDFTKRALFQVGWDTLYPGMVEWVPHAKGGEVLEVDARRNTLRLQNGSRLRVDLASVVPPQRAADIAVAGDLVDESGWCPVNPASFESTRHAGIHVIGDACIAQPMPKSAFSANSQAKLVALAIAAQFAGGPAPVPRLVNTCYSLLAPDYGISVGGLYGVVSDRLSTLNDGMSPLGAARELRAREAAYAHEWYEQITRDTFG</sequence>
<keyword evidence="1" id="KW-0285">Flavoprotein</keyword>
<dbReference type="InterPro" id="IPR037092">
    <property type="entry name" value="FlavoCytC_S_DH_flav-bd_sf"/>
</dbReference>
<dbReference type="Pfam" id="PF21706">
    <property type="entry name" value="FCSD_central"/>
    <property type="match status" value="1"/>
</dbReference>
<dbReference type="InterPro" id="IPR006311">
    <property type="entry name" value="TAT_signal"/>
</dbReference>
<dbReference type="InterPro" id="IPR049386">
    <property type="entry name" value="FCSD_central"/>
</dbReference>
<evidence type="ECO:0000259" key="5">
    <source>
        <dbReference type="Pfam" id="PF21706"/>
    </source>
</evidence>
<dbReference type="PROSITE" id="PS51318">
    <property type="entry name" value="TAT"/>
    <property type="match status" value="1"/>
</dbReference>
<dbReference type="GO" id="GO:0050660">
    <property type="term" value="F:flavin adenine dinucleotide binding"/>
    <property type="evidence" value="ECO:0007669"/>
    <property type="project" value="InterPro"/>
</dbReference>
<dbReference type="EMBL" id="SOBT01000010">
    <property type="protein sequence ID" value="TDU26753.1"/>
    <property type="molecule type" value="Genomic_DNA"/>
</dbReference>
<evidence type="ECO:0000259" key="3">
    <source>
        <dbReference type="Pfam" id="PF07992"/>
    </source>
</evidence>
<feature type="domain" description="Flavocytochrome c sulphide dehydrogenase flavin-binding" evidence="4">
    <location>
        <begin position="359"/>
        <end position="425"/>
    </location>
</feature>
<dbReference type="Proteomes" id="UP000295341">
    <property type="component" value="Unassembled WGS sequence"/>
</dbReference>
<dbReference type="Pfam" id="PF09242">
    <property type="entry name" value="FCSD-flav_bind"/>
    <property type="match status" value="1"/>
</dbReference>
<gene>
    <name evidence="6" type="ORF">DFR24_3783</name>
</gene>
<dbReference type="InterPro" id="IPR023753">
    <property type="entry name" value="FAD/NAD-binding_dom"/>
</dbReference>
<dbReference type="InterPro" id="IPR052541">
    <property type="entry name" value="SQRD"/>
</dbReference>
<evidence type="ECO:0000313" key="6">
    <source>
        <dbReference type="EMBL" id="TDU26753.1"/>
    </source>
</evidence>
<dbReference type="GO" id="GO:0016491">
    <property type="term" value="F:oxidoreductase activity"/>
    <property type="evidence" value="ECO:0007669"/>
    <property type="project" value="InterPro"/>
</dbReference>
<name>A0A4R7NZH8_9GAMM</name>
<feature type="domain" description="Sulfide dehydrogenase [flavocytochrome c] flavoprotein chain central" evidence="5">
    <location>
        <begin position="169"/>
        <end position="283"/>
    </location>
</feature>
<dbReference type="PANTHER" id="PTHR43755">
    <property type="match status" value="1"/>
</dbReference>
<evidence type="ECO:0000256" key="2">
    <source>
        <dbReference type="ARBA" id="ARBA00022827"/>
    </source>
</evidence>
<dbReference type="InterPro" id="IPR036188">
    <property type="entry name" value="FAD/NAD-bd_sf"/>
</dbReference>
<protein>
    <submittedName>
        <fullName evidence="6">NADPH-dependent 2,4-dienoyl-CoA reductase/sulfur reductase-like enzyme</fullName>
    </submittedName>
</protein>
<keyword evidence="7" id="KW-1185">Reference proteome</keyword>
<dbReference type="InterPro" id="IPR015323">
    <property type="entry name" value="FlavoCytC_S_DH_flav-bd"/>
</dbReference>
<dbReference type="Pfam" id="PF07992">
    <property type="entry name" value="Pyr_redox_2"/>
    <property type="match status" value="1"/>
</dbReference>
<accession>A0A4R7NZH8</accession>
<comment type="caution">
    <text evidence="6">The sequence shown here is derived from an EMBL/GenBank/DDBJ whole genome shotgun (WGS) entry which is preliminary data.</text>
</comment>
<evidence type="ECO:0000313" key="7">
    <source>
        <dbReference type="Proteomes" id="UP000295341"/>
    </source>
</evidence>
<feature type="domain" description="FAD/NAD(P)-binding" evidence="3">
    <location>
        <begin position="36"/>
        <end position="148"/>
    </location>
</feature>
<proteinExistence type="predicted"/>
<evidence type="ECO:0000259" key="4">
    <source>
        <dbReference type="Pfam" id="PF09242"/>
    </source>
</evidence>
<dbReference type="InterPro" id="IPR016156">
    <property type="entry name" value="FAD/NAD-linked_Rdtase_dimer_sf"/>
</dbReference>
<keyword evidence="2" id="KW-0274">FAD</keyword>
<dbReference type="RefSeq" id="WP_210772393.1">
    <property type="nucleotide sequence ID" value="NZ_MWIN01000007.1"/>
</dbReference>